<protein>
    <recommendedName>
        <fullName evidence="3">Lipoprotein</fullName>
    </recommendedName>
</protein>
<accession>A0A1J5RAG1</accession>
<dbReference type="PROSITE" id="PS51257">
    <property type="entry name" value="PROKAR_LIPOPROTEIN"/>
    <property type="match status" value="1"/>
</dbReference>
<feature type="region of interest" description="Disordered" evidence="1">
    <location>
        <begin position="22"/>
        <end position="63"/>
    </location>
</feature>
<feature type="compositionally biased region" description="Low complexity" evidence="1">
    <location>
        <begin position="28"/>
        <end position="63"/>
    </location>
</feature>
<comment type="caution">
    <text evidence="2">The sequence shown here is derived from an EMBL/GenBank/DDBJ whole genome shotgun (WGS) entry which is preliminary data.</text>
</comment>
<evidence type="ECO:0000313" key="2">
    <source>
        <dbReference type="EMBL" id="OIQ86667.1"/>
    </source>
</evidence>
<evidence type="ECO:0008006" key="3">
    <source>
        <dbReference type="Google" id="ProtNLM"/>
    </source>
</evidence>
<name>A0A1J5RAG1_9ZZZZ</name>
<organism evidence="2">
    <name type="scientific">mine drainage metagenome</name>
    <dbReference type="NCBI Taxonomy" id="410659"/>
    <lineage>
        <taxon>unclassified sequences</taxon>
        <taxon>metagenomes</taxon>
        <taxon>ecological metagenomes</taxon>
    </lineage>
</organism>
<reference evidence="2" key="1">
    <citation type="submission" date="2016-10" db="EMBL/GenBank/DDBJ databases">
        <title>Sequence of Gallionella enrichment culture.</title>
        <authorList>
            <person name="Poehlein A."/>
            <person name="Muehling M."/>
            <person name="Daniel R."/>
        </authorList>
    </citation>
    <scope>NUCLEOTIDE SEQUENCE</scope>
</reference>
<proteinExistence type="predicted"/>
<evidence type="ECO:0000256" key="1">
    <source>
        <dbReference type="SAM" id="MobiDB-lite"/>
    </source>
</evidence>
<dbReference type="AlphaFoldDB" id="A0A1J5RAG1"/>
<sequence>MKRIETILAAVTVLFALGACQKAPESTPAAPDSGGASAAAPQAPASAVPAPSEPAAPASAASR</sequence>
<gene>
    <name evidence="2" type="ORF">GALL_314750</name>
</gene>
<dbReference type="EMBL" id="MLJW01000466">
    <property type="protein sequence ID" value="OIQ86667.1"/>
    <property type="molecule type" value="Genomic_DNA"/>
</dbReference>